<dbReference type="EMBL" id="JARQDL010000013">
    <property type="protein sequence ID" value="MDT2946795.1"/>
    <property type="molecule type" value="Genomic_DNA"/>
</dbReference>
<dbReference type="AlphaFoldDB" id="A0AAW8UFQ6"/>
<evidence type="ECO:0000313" key="2">
    <source>
        <dbReference type="Proteomes" id="UP001250218"/>
    </source>
</evidence>
<dbReference type="RefSeq" id="WP_311843676.1">
    <property type="nucleotide sequence ID" value="NZ_JARQDC010000013.1"/>
</dbReference>
<accession>A0AAW8UFQ6</accession>
<gene>
    <name evidence="1" type="ORF">P7I04_12270</name>
</gene>
<dbReference type="Proteomes" id="UP001250218">
    <property type="component" value="Unassembled WGS sequence"/>
</dbReference>
<sequence length="171" mass="20924">MGHYNYNNRLEYEAKRNELRIELIQTENYFKEFHISLLNILDIFDDDSSNESERKFIKELNEMSEITIKKWFSAQKIWDVYVTKKVSFNSVDEWKAMRYATSMAEYLDNVRVSQWTEYSFDYTYISLLNLAEKISEHQNEKLKQISTCFYKFQTQLSKVYRLCRSISYFYW</sequence>
<protein>
    <submittedName>
        <fullName evidence="1">Uncharacterized protein</fullName>
    </submittedName>
</protein>
<comment type="caution">
    <text evidence="1">The sequence shown here is derived from an EMBL/GenBank/DDBJ whole genome shotgun (WGS) entry which is preliminary data.</text>
</comment>
<organism evidence="1 2">
    <name type="scientific">Lactococcus lactis</name>
    <dbReference type="NCBI Taxonomy" id="1358"/>
    <lineage>
        <taxon>Bacteria</taxon>
        <taxon>Bacillati</taxon>
        <taxon>Bacillota</taxon>
        <taxon>Bacilli</taxon>
        <taxon>Lactobacillales</taxon>
        <taxon>Streptococcaceae</taxon>
        <taxon>Lactococcus</taxon>
    </lineage>
</organism>
<name>A0AAW8UFQ6_9LACT</name>
<reference evidence="1" key="1">
    <citation type="submission" date="2023-03" db="EMBL/GenBank/DDBJ databases">
        <authorList>
            <person name="Shen W."/>
            <person name="Cai J."/>
        </authorList>
    </citation>
    <scope>NUCLEOTIDE SEQUENCE</scope>
    <source>
        <strain evidence="1">Y37</strain>
    </source>
</reference>
<evidence type="ECO:0000313" key="1">
    <source>
        <dbReference type="EMBL" id="MDT2946795.1"/>
    </source>
</evidence>
<proteinExistence type="predicted"/>